<dbReference type="PROSITE" id="PS50802">
    <property type="entry name" value="OTU"/>
    <property type="match status" value="1"/>
</dbReference>
<dbReference type="EMBL" id="KQ420777">
    <property type="protein sequence ID" value="KOF79389.1"/>
    <property type="molecule type" value="Genomic_DNA"/>
</dbReference>
<gene>
    <name evidence="10" type="ORF">OCBIM_22029579mg</name>
</gene>
<protein>
    <recommendedName>
        <fullName evidence="2">ubiquitinyl hydrolase 1</fullName>
        <ecNumber evidence="2">3.4.19.12</ecNumber>
    </recommendedName>
</protein>
<dbReference type="InterPro" id="IPR050704">
    <property type="entry name" value="Peptidase_C85-like"/>
</dbReference>
<evidence type="ECO:0000259" key="9">
    <source>
        <dbReference type="PROSITE" id="PS50802"/>
    </source>
</evidence>
<dbReference type="Pfam" id="PF02338">
    <property type="entry name" value="OTU"/>
    <property type="match status" value="1"/>
</dbReference>
<dbReference type="KEGG" id="obi:106875278"/>
<reference evidence="10" key="1">
    <citation type="submission" date="2015-07" db="EMBL/GenBank/DDBJ databases">
        <title>MeaNS - Measles Nucleotide Surveillance Program.</title>
        <authorList>
            <person name="Tran T."/>
            <person name="Druce J."/>
        </authorList>
    </citation>
    <scope>NUCLEOTIDE SEQUENCE</scope>
    <source>
        <strain evidence="10">UCB-OBI-ISO-001</strain>
        <tissue evidence="10">Gonad</tissue>
    </source>
</reference>
<evidence type="ECO:0000256" key="8">
    <source>
        <dbReference type="SAM" id="MobiDB-lite"/>
    </source>
</evidence>
<evidence type="ECO:0000256" key="1">
    <source>
        <dbReference type="ARBA" id="ARBA00000707"/>
    </source>
</evidence>
<feature type="region of interest" description="Disordered" evidence="8">
    <location>
        <begin position="86"/>
        <end position="127"/>
    </location>
</feature>
<dbReference type="InterPro" id="IPR049772">
    <property type="entry name" value="OTU_OTUD6"/>
</dbReference>
<dbReference type="GO" id="GO:0004843">
    <property type="term" value="F:cysteine-type deubiquitinase activity"/>
    <property type="evidence" value="ECO:0007669"/>
    <property type="project" value="UniProtKB-EC"/>
</dbReference>
<dbReference type="GO" id="GO:0016579">
    <property type="term" value="P:protein deubiquitination"/>
    <property type="evidence" value="ECO:0007669"/>
    <property type="project" value="TreeGrafter"/>
</dbReference>
<dbReference type="AlphaFoldDB" id="A0A0L8GRC9"/>
<dbReference type="Gene3D" id="3.90.70.80">
    <property type="match status" value="1"/>
</dbReference>
<dbReference type="OrthoDB" id="415023at2759"/>
<dbReference type="EC" id="3.4.19.12" evidence="2"/>
<dbReference type="InterPro" id="IPR003323">
    <property type="entry name" value="OTU_dom"/>
</dbReference>
<keyword evidence="6" id="KW-0788">Thiol protease</keyword>
<dbReference type="PANTHER" id="PTHR12419">
    <property type="entry name" value="OTU DOMAIN CONTAINING PROTEIN"/>
    <property type="match status" value="1"/>
</dbReference>
<dbReference type="FunFam" id="3.90.70.80:FF:000003">
    <property type="entry name" value="OTU domain-containing protein 6B"/>
    <property type="match status" value="1"/>
</dbReference>
<dbReference type="OMA" id="ELFICFH"/>
<keyword evidence="4" id="KW-0833">Ubl conjugation pathway</keyword>
<comment type="catalytic activity">
    <reaction evidence="1">
        <text>Thiol-dependent hydrolysis of ester, thioester, amide, peptide and isopeptide bonds formed by the C-terminal Gly of ubiquitin (a 76-residue protein attached to proteins as an intracellular targeting signal).</text>
        <dbReference type="EC" id="3.4.19.12"/>
    </reaction>
</comment>
<feature type="domain" description="OTU" evidence="9">
    <location>
        <begin position="154"/>
        <end position="292"/>
    </location>
</feature>
<dbReference type="SUPFAM" id="SSF54001">
    <property type="entry name" value="Cysteine proteinases"/>
    <property type="match status" value="1"/>
</dbReference>
<keyword evidence="7" id="KW-0175">Coiled coil</keyword>
<dbReference type="InterPro" id="IPR038765">
    <property type="entry name" value="Papain-like_cys_pep_sf"/>
</dbReference>
<sequence length="302" mass="34734">MQEMEDYIVTEEDLLVRHRKEKKNLQAQIQKIKHSVPKGDKKRKKEATDEIAKLEGELKKKHEEELAKLVASLNEKESVEEVGKGISKLTTDGNDNGPIEEVRKISKAQKRRDKKAAEEKERERRLKEQELENLHGDRHLESEKLRRILEDMDLYLHEIPSDGNCLYNAICHQLALKNIQTCNYSTLRTQTANYMLSHENDFLPFMTTKNSDSLCTSEEYQKICKDIATTPAWGGQIEIMALSHVLQVPIKVIQAEGEPVKVGQEYDKDEIILTYHRHAFGLGEHYNSVKPLAEADNPSDSF</sequence>
<keyword evidence="3" id="KW-0645">Protease</keyword>
<evidence type="ECO:0000256" key="7">
    <source>
        <dbReference type="SAM" id="Coils"/>
    </source>
</evidence>
<feature type="coiled-coil region" evidence="7">
    <location>
        <begin position="8"/>
        <end position="79"/>
    </location>
</feature>
<dbReference type="STRING" id="37653.A0A0L8GRC9"/>
<dbReference type="GO" id="GO:0006508">
    <property type="term" value="P:proteolysis"/>
    <property type="evidence" value="ECO:0007669"/>
    <property type="project" value="UniProtKB-KW"/>
</dbReference>
<evidence type="ECO:0000256" key="2">
    <source>
        <dbReference type="ARBA" id="ARBA00012759"/>
    </source>
</evidence>
<evidence type="ECO:0000313" key="10">
    <source>
        <dbReference type="EMBL" id="KOF79389.1"/>
    </source>
</evidence>
<keyword evidence="5" id="KW-0378">Hydrolase</keyword>
<proteinExistence type="predicted"/>
<accession>A0A0L8GRC9</accession>
<organism evidence="10">
    <name type="scientific">Octopus bimaculoides</name>
    <name type="common">California two-spotted octopus</name>
    <dbReference type="NCBI Taxonomy" id="37653"/>
    <lineage>
        <taxon>Eukaryota</taxon>
        <taxon>Metazoa</taxon>
        <taxon>Spiralia</taxon>
        <taxon>Lophotrochozoa</taxon>
        <taxon>Mollusca</taxon>
        <taxon>Cephalopoda</taxon>
        <taxon>Coleoidea</taxon>
        <taxon>Octopodiformes</taxon>
        <taxon>Octopoda</taxon>
        <taxon>Incirrata</taxon>
        <taxon>Octopodidae</taxon>
        <taxon>Octopus</taxon>
    </lineage>
</organism>
<feature type="compositionally biased region" description="Basic residues" evidence="8">
    <location>
        <begin position="105"/>
        <end position="114"/>
    </location>
</feature>
<dbReference type="CDD" id="cd22761">
    <property type="entry name" value="OTU_OTUD6"/>
    <property type="match status" value="1"/>
</dbReference>
<name>A0A0L8GRC9_OCTBM</name>
<dbReference type="PANTHER" id="PTHR12419:SF10">
    <property type="entry name" value="DEUBIQUITINASE OTUD6B"/>
    <property type="match status" value="1"/>
</dbReference>
<evidence type="ECO:0000256" key="5">
    <source>
        <dbReference type="ARBA" id="ARBA00022801"/>
    </source>
</evidence>
<evidence type="ECO:0000256" key="3">
    <source>
        <dbReference type="ARBA" id="ARBA00022670"/>
    </source>
</evidence>
<evidence type="ECO:0000256" key="6">
    <source>
        <dbReference type="ARBA" id="ARBA00022807"/>
    </source>
</evidence>
<feature type="compositionally biased region" description="Basic and acidic residues" evidence="8">
    <location>
        <begin position="115"/>
        <end position="127"/>
    </location>
</feature>
<evidence type="ECO:0000256" key="4">
    <source>
        <dbReference type="ARBA" id="ARBA00022786"/>
    </source>
</evidence>